<evidence type="ECO:0000259" key="1">
    <source>
        <dbReference type="SMART" id="SM00507"/>
    </source>
</evidence>
<dbReference type="RefSeq" id="WP_084065349.1">
    <property type="nucleotide sequence ID" value="NZ_NTXU01000052.1"/>
</dbReference>
<dbReference type="InterPro" id="IPR002711">
    <property type="entry name" value="HNH"/>
</dbReference>
<dbReference type="Gene3D" id="1.10.30.50">
    <property type="match status" value="1"/>
</dbReference>
<organism evidence="2 3">
    <name type="scientific">Bacillus cereus</name>
    <dbReference type="NCBI Taxonomy" id="1396"/>
    <lineage>
        <taxon>Bacteria</taxon>
        <taxon>Bacillati</taxon>
        <taxon>Bacillota</taxon>
        <taxon>Bacilli</taxon>
        <taxon>Bacillales</taxon>
        <taxon>Bacillaceae</taxon>
        <taxon>Bacillus</taxon>
        <taxon>Bacillus cereus group</taxon>
    </lineage>
</organism>
<dbReference type="InterPro" id="IPR003615">
    <property type="entry name" value="HNH_nuc"/>
</dbReference>
<dbReference type="GO" id="GO:0004519">
    <property type="term" value="F:endonuclease activity"/>
    <property type="evidence" value="ECO:0007669"/>
    <property type="project" value="UniProtKB-KW"/>
</dbReference>
<dbReference type="GO" id="GO:0008270">
    <property type="term" value="F:zinc ion binding"/>
    <property type="evidence" value="ECO:0007669"/>
    <property type="project" value="InterPro"/>
</dbReference>
<dbReference type="AlphaFoldDB" id="A0AB34D680"/>
<reference evidence="2 3" key="1">
    <citation type="submission" date="2019-10" db="EMBL/GenBank/DDBJ databases">
        <title>Bacillus from the desert of Cuatro Cinegas, Coahuila.</title>
        <authorList>
            <person name="Olmedo-Alvarez G."/>
            <person name="Saldana S."/>
            <person name="Barcelo D."/>
        </authorList>
    </citation>
    <scope>NUCLEOTIDE SEQUENCE [LARGE SCALE GENOMIC DNA]</scope>
    <source>
        <strain evidence="2 3">CH101a_3T</strain>
    </source>
</reference>
<keyword evidence="2" id="KW-0540">Nuclease</keyword>
<dbReference type="Pfam" id="PF01844">
    <property type="entry name" value="HNH"/>
    <property type="match status" value="1"/>
</dbReference>
<evidence type="ECO:0000313" key="3">
    <source>
        <dbReference type="Proteomes" id="UP000477920"/>
    </source>
</evidence>
<keyword evidence="2" id="KW-0378">Hydrolase</keyword>
<dbReference type="GO" id="GO:0003676">
    <property type="term" value="F:nucleic acid binding"/>
    <property type="evidence" value="ECO:0007669"/>
    <property type="project" value="InterPro"/>
</dbReference>
<dbReference type="EMBL" id="WBPB01000027">
    <property type="protein sequence ID" value="KAB2498166.1"/>
    <property type="molecule type" value="Genomic_DNA"/>
</dbReference>
<sequence length="269" mass="31398">MAPKDQHLALSSGIGLAGLAVSNFWDYGTEAAWVFKDEIIDSIVKPTKLTAIHHFLYFFQDIENELDMIWKNADDMKWVYTFIVRTLHEVNLHPNLTEPDFDLCIDDHGHFNCACNDIIHQWIDYVNDNQDKIDDLIVHSAFQFIFQDRKFLHDFHLELSRFIEKYMDDIEKKHSDCVTKKKRIKRQYFPKWLTSAVFYRDKGTCAICRCDLSNLVRTQNTIHLDHIIPLDVYGSNDASNFQLLCERCNTSKGARSTTTSLVSTPVWNL</sequence>
<dbReference type="SMART" id="SM00507">
    <property type="entry name" value="HNHc"/>
    <property type="match status" value="1"/>
</dbReference>
<gene>
    <name evidence="2" type="ORF">F8158_12835</name>
</gene>
<keyword evidence="2" id="KW-0255">Endonuclease</keyword>
<protein>
    <submittedName>
        <fullName evidence="2">HNH endonuclease</fullName>
    </submittedName>
</protein>
<accession>A0AB34D680</accession>
<dbReference type="CDD" id="cd00085">
    <property type="entry name" value="HNHc"/>
    <property type="match status" value="1"/>
</dbReference>
<comment type="caution">
    <text evidence="2">The sequence shown here is derived from an EMBL/GenBank/DDBJ whole genome shotgun (WGS) entry which is preliminary data.</text>
</comment>
<name>A0AB34D680_BACCE</name>
<proteinExistence type="predicted"/>
<feature type="domain" description="HNH nuclease" evidence="1">
    <location>
        <begin position="192"/>
        <end position="250"/>
    </location>
</feature>
<dbReference type="Proteomes" id="UP000477920">
    <property type="component" value="Unassembled WGS sequence"/>
</dbReference>
<evidence type="ECO:0000313" key="2">
    <source>
        <dbReference type="EMBL" id="KAB2498166.1"/>
    </source>
</evidence>